<reference evidence="3" key="1">
    <citation type="submission" date="2017-01" db="EMBL/GenBank/DDBJ databases">
        <authorList>
            <person name="Varghese N."/>
            <person name="Submissions S."/>
        </authorList>
    </citation>
    <scope>NUCLEOTIDE SEQUENCE [LARGE SCALE GENOMIC DNA]</scope>
    <source>
        <strain evidence="3">DSM 29430</strain>
    </source>
</reference>
<dbReference type="AlphaFoldDB" id="A0A1N7LUP8"/>
<feature type="transmembrane region" description="Helical" evidence="1">
    <location>
        <begin position="81"/>
        <end position="102"/>
    </location>
</feature>
<dbReference type="OrthoDB" id="7844799at2"/>
<dbReference type="EMBL" id="FTOQ01000003">
    <property type="protein sequence ID" value="SIS77573.1"/>
    <property type="molecule type" value="Genomic_DNA"/>
</dbReference>
<dbReference type="STRING" id="633194.SAMN05421759_103177"/>
<proteinExistence type="predicted"/>
<evidence type="ECO:0000256" key="1">
    <source>
        <dbReference type="SAM" id="Phobius"/>
    </source>
</evidence>
<gene>
    <name evidence="2" type="ORF">SAMN05421759_103177</name>
</gene>
<name>A0A1N7LUP8_9RHOB</name>
<dbReference type="Proteomes" id="UP000186684">
    <property type="component" value="Unassembled WGS sequence"/>
</dbReference>
<evidence type="ECO:0000313" key="2">
    <source>
        <dbReference type="EMBL" id="SIS77573.1"/>
    </source>
</evidence>
<keyword evidence="1" id="KW-0472">Membrane</keyword>
<keyword evidence="3" id="KW-1185">Reference proteome</keyword>
<sequence>MKRTVRKLGQQDFRDRLKRVDGHFARHGYSKSVIRNRNERPMLWTFIAFVWIFFVISVAENRDYLEASLAQGSLSTELHDYVLYALTGLVVVSGVALGFHLVRFLFKGRDFRGASGSVLAGACGAILLTQAPAAALQDGVSVLTGTSQLLASVVSNGAQDITGIDVSDVRFASKAMK</sequence>
<accession>A0A1N7LUP8</accession>
<keyword evidence="1" id="KW-0812">Transmembrane</keyword>
<protein>
    <submittedName>
        <fullName evidence="2">Uncharacterized protein</fullName>
    </submittedName>
</protein>
<feature type="transmembrane region" description="Helical" evidence="1">
    <location>
        <begin position="41"/>
        <end position="59"/>
    </location>
</feature>
<evidence type="ECO:0000313" key="3">
    <source>
        <dbReference type="Proteomes" id="UP000186684"/>
    </source>
</evidence>
<dbReference type="RefSeq" id="WP_076446751.1">
    <property type="nucleotide sequence ID" value="NZ_FTOQ01000003.1"/>
</dbReference>
<keyword evidence="1" id="KW-1133">Transmembrane helix</keyword>
<organism evidence="2 3">
    <name type="scientific">Roseivivax lentus</name>
    <dbReference type="NCBI Taxonomy" id="633194"/>
    <lineage>
        <taxon>Bacteria</taxon>
        <taxon>Pseudomonadati</taxon>
        <taxon>Pseudomonadota</taxon>
        <taxon>Alphaproteobacteria</taxon>
        <taxon>Rhodobacterales</taxon>
        <taxon>Roseobacteraceae</taxon>
        <taxon>Roseivivax</taxon>
    </lineage>
</organism>